<dbReference type="EMBL" id="JAPMOS010000073">
    <property type="protein sequence ID" value="KAJ4456335.1"/>
    <property type="molecule type" value="Genomic_DNA"/>
</dbReference>
<proteinExistence type="predicted"/>
<dbReference type="Proteomes" id="UP001141327">
    <property type="component" value="Unassembled WGS sequence"/>
</dbReference>
<gene>
    <name evidence="1" type="ORF">PAPYR_8446</name>
</gene>
<evidence type="ECO:0000313" key="2">
    <source>
        <dbReference type="Proteomes" id="UP001141327"/>
    </source>
</evidence>
<dbReference type="PANTHER" id="PTHR16897:SF2">
    <property type="entry name" value="OS03G0226600 PROTEIN"/>
    <property type="match status" value="1"/>
</dbReference>
<evidence type="ECO:0000313" key="1">
    <source>
        <dbReference type="EMBL" id="KAJ4456335.1"/>
    </source>
</evidence>
<accession>A0ABQ8UG08</accession>
<comment type="caution">
    <text evidence="1">The sequence shown here is derived from an EMBL/GenBank/DDBJ whole genome shotgun (WGS) entry which is preliminary data.</text>
</comment>
<keyword evidence="2" id="KW-1185">Reference proteome</keyword>
<organism evidence="1 2">
    <name type="scientific">Paratrimastix pyriformis</name>
    <dbReference type="NCBI Taxonomy" id="342808"/>
    <lineage>
        <taxon>Eukaryota</taxon>
        <taxon>Metamonada</taxon>
        <taxon>Preaxostyla</taxon>
        <taxon>Paratrimastigidae</taxon>
        <taxon>Paratrimastix</taxon>
    </lineage>
</organism>
<name>A0ABQ8UG08_9EUKA</name>
<protein>
    <submittedName>
        <fullName evidence="1">Uncharacterized protein</fullName>
    </submittedName>
</protein>
<reference evidence="1" key="1">
    <citation type="journal article" date="2022" name="bioRxiv">
        <title>Genomics of Preaxostyla Flagellates Illuminates Evolutionary Transitions and the Path Towards Mitochondrial Loss.</title>
        <authorList>
            <person name="Novak L.V.F."/>
            <person name="Treitli S.C."/>
            <person name="Pyrih J."/>
            <person name="Halakuc P."/>
            <person name="Pipaliya S.V."/>
            <person name="Vacek V."/>
            <person name="Brzon O."/>
            <person name="Soukal P."/>
            <person name="Eme L."/>
            <person name="Dacks J.B."/>
            <person name="Karnkowska A."/>
            <person name="Elias M."/>
            <person name="Hampl V."/>
        </authorList>
    </citation>
    <scope>NUCLEOTIDE SEQUENCE</scope>
    <source>
        <strain evidence="1">RCP-MX</strain>
    </source>
</reference>
<dbReference type="PANTHER" id="PTHR16897">
    <property type="entry name" value="OS10G0105400 PROTEIN"/>
    <property type="match status" value="1"/>
</dbReference>
<sequence length="1559" mass="160566">MGIKDWTNPIGYHGGHRDPLWKQGQIIQCFRIFIHRVRYRTTVIVTLASGLSQNATSAGIVVDLTPPQTGAVTATVPAFVARGTAVMLTWSGFADPESGIAWYQLRLYGAASHEVVLRLDYLEGHSYELPTDGLPAGRYFFGLVAVNGVNYTSQWNSSEFSLDATPPTAGLVWVGPDCATGGASGAVGYQRLTNRTAICWDPMPDTDGYGGTVQYEVLLLINSLPHQANVTLVVLPPGTTMGTLVVEGLDLSNFDVLTARVTARNQAGLRTAVTSGRVVVDCVPPRVNFVRDGLRLADGDLEYTADRQVGAVWSFSAASGLVRHRVQVRVGACVGAALTGWTALDGTASSHAFPTSEVQHDPVGPSARRLVVAVEATSGTGMTAEFCSNGAQYEGSGPAAGSVWIEGSSPSAALVMLRWPPPAIAASLPADTFNRTLFLAAAGERCLTVGWAGFTDNSIIAAAALAGGAAAPDAGVAEYRIGFGLAPGLTDLVAAVSGGLRAPYTACRLPLGQALYATVCAHDAAGRQACASSPRAVTLLDPGRPAIRSVVGHTPTSPLACGPASDSRGSSESGWVCRGLARTAGPLASRRSAAVATGGLLVAEVYLDGSLPEGLCAAQWWVGSSRLLRDVVAPGAPVVLSPDQANPLVNVTIPLRADLAAYYLVVEAYSCLGQSARSTVALHVIRSTPALPAGGQLTVGTDPETGAMAVTWPAWTSTPQVPLETYQYRVRDTVTGATASGSLGPTQLGVTLAASNGSLALVAGRRYEVHVWAYSTAPGAVGLATTSFIYDQSPPTVALTASQEALSEADLYAMAANASAVPTFQGRLCAQWVAADPQSRVREVAIRFGTAPGLADLGIWNSSSGAVNSSNSDGPLAAGACVGPLVMVNPLLGHSELYASLTAINGLGQATTASARVRPALMPGAGRVTVGCPEDLAANHTAADGAMGLQAAANHVCAQWGRSFEAPTDDQAPIRYEVVVERAPGSGAIPGLNATLDRTADRVHFDAAGLLAEGEAYWVRVTGTAADGRTRTALSRGMLVGRRAPEVVGALEAQFVCLPGGASALATGGVCGRVGLRVAFTEAGLLAASEGLAKMGMTLLDTTNNNNNNSSSSSTGAVVARAEGISLAGLGVGVGTTDGSGQMRYGYTHELGALGDLLACGRRYRVVVTLTSGLGAASSPVTSGEFQLCPRVSLTAAYNAVRAQVEGTFAMTSFHYTDGQLSLACSASHGTANNGTLVPVLEGQRLAEPARAYTVSAQPQFGLLAGGAYVLPLPNLAALKLANGAACAVTLRAQYRTPADQTPPEVVAVPAVSSGRFTVDTTPPALVMQCRFVEGQWWPVDGGIIGLPLQCAVRAADPESRVTAVKWSLGSRPNGTDLLAFTECPLSSVWTNGTVAATCVAPAALASRILQNGTLESIWVSVLAANEVGLQAGTAAVLRVERTEPGLREAWLECAPEAAGGGWVAAVGWRELFDMQSGVANLTVALFDGPTGAALGRRVLPEVGTPQPLVAPSPDPTGRVAFPLAGAPDISSGHSLCPFWAQLAFCDRAGQCRGRTVFG</sequence>